<gene>
    <name evidence="1" type="ORF">V6N12_020274</name>
</gene>
<protein>
    <submittedName>
        <fullName evidence="1">Uncharacterized protein</fullName>
    </submittedName>
</protein>
<reference evidence="1 2" key="1">
    <citation type="journal article" date="2024" name="G3 (Bethesda)">
        <title>Genome assembly of Hibiscus sabdariffa L. provides insights into metabolisms of medicinal natural products.</title>
        <authorList>
            <person name="Kim T."/>
        </authorList>
    </citation>
    <scope>NUCLEOTIDE SEQUENCE [LARGE SCALE GENOMIC DNA]</scope>
    <source>
        <strain evidence="1">TK-2024</strain>
        <tissue evidence="1">Old leaves</tissue>
    </source>
</reference>
<proteinExistence type="predicted"/>
<name>A0ABR2BUB5_9ROSI</name>
<dbReference type="Proteomes" id="UP001472677">
    <property type="component" value="Unassembled WGS sequence"/>
</dbReference>
<evidence type="ECO:0000313" key="1">
    <source>
        <dbReference type="EMBL" id="KAK8510734.1"/>
    </source>
</evidence>
<organism evidence="1 2">
    <name type="scientific">Hibiscus sabdariffa</name>
    <name type="common">roselle</name>
    <dbReference type="NCBI Taxonomy" id="183260"/>
    <lineage>
        <taxon>Eukaryota</taxon>
        <taxon>Viridiplantae</taxon>
        <taxon>Streptophyta</taxon>
        <taxon>Embryophyta</taxon>
        <taxon>Tracheophyta</taxon>
        <taxon>Spermatophyta</taxon>
        <taxon>Magnoliopsida</taxon>
        <taxon>eudicotyledons</taxon>
        <taxon>Gunneridae</taxon>
        <taxon>Pentapetalae</taxon>
        <taxon>rosids</taxon>
        <taxon>malvids</taxon>
        <taxon>Malvales</taxon>
        <taxon>Malvaceae</taxon>
        <taxon>Malvoideae</taxon>
        <taxon>Hibiscus</taxon>
    </lineage>
</organism>
<dbReference type="EMBL" id="JBBPBM010000082">
    <property type="protein sequence ID" value="KAK8510734.1"/>
    <property type="molecule type" value="Genomic_DNA"/>
</dbReference>
<evidence type="ECO:0000313" key="2">
    <source>
        <dbReference type="Proteomes" id="UP001472677"/>
    </source>
</evidence>
<sequence>MMLVALLLADFGDAGLWIPPLVPLRCLMTFATPLFRSHALLVSGGIPMMLAALLLADFGDAGLWFPLPVPLRCLMIFAVLIRPLAEVYSCSLLPSWLCPGGSFDPLPLPCSRAWHGASHWPFWPCTPLCAVFCT</sequence>
<accession>A0ABR2BUB5</accession>
<keyword evidence="2" id="KW-1185">Reference proteome</keyword>
<comment type="caution">
    <text evidence="1">The sequence shown here is derived from an EMBL/GenBank/DDBJ whole genome shotgun (WGS) entry which is preliminary data.</text>
</comment>